<feature type="transmembrane region" description="Helical" evidence="1">
    <location>
        <begin position="9"/>
        <end position="32"/>
    </location>
</feature>
<feature type="transmembrane region" description="Helical" evidence="1">
    <location>
        <begin position="102"/>
        <end position="125"/>
    </location>
</feature>
<dbReference type="AlphaFoldDB" id="A0A650CQF0"/>
<evidence type="ECO:0000256" key="1">
    <source>
        <dbReference type="SAM" id="Phobius"/>
    </source>
</evidence>
<evidence type="ECO:0000313" key="3">
    <source>
        <dbReference type="Proteomes" id="UP000423396"/>
    </source>
</evidence>
<keyword evidence="1" id="KW-0812">Transmembrane</keyword>
<proteinExistence type="predicted"/>
<dbReference type="KEGG" id="sazo:D1868_08745"/>
<dbReference type="RefSeq" id="WP_156007491.1">
    <property type="nucleotide sequence ID" value="NZ_CP045483.1"/>
</dbReference>
<dbReference type="Proteomes" id="UP000423396">
    <property type="component" value="Chromosome"/>
</dbReference>
<keyword evidence="1" id="KW-1133">Transmembrane helix</keyword>
<feature type="transmembrane region" description="Helical" evidence="1">
    <location>
        <begin position="72"/>
        <end position="90"/>
    </location>
</feature>
<dbReference type="EMBL" id="CP045483">
    <property type="protein sequence ID" value="QGR20066.1"/>
    <property type="molecule type" value="Genomic_DNA"/>
</dbReference>
<protein>
    <submittedName>
        <fullName evidence="2">DUF1634 domain-containing protein</fullName>
    </submittedName>
</protein>
<dbReference type="InterPro" id="IPR012861">
    <property type="entry name" value="DUF1634"/>
</dbReference>
<reference evidence="2 3" key="1">
    <citation type="submission" date="2019-10" db="EMBL/GenBank/DDBJ databases">
        <title>Genome Sequences from Six Type Strain Members of the Archaeal Family Sulfolobaceae: Acidianus ambivalens, Acidianus infernus, Metallosphaera prunae, Stygiolobus azoricus, Sulfolobus metallicus, and Sulfurisphaera ohwakuensis.</title>
        <authorList>
            <person name="Counts J.A."/>
            <person name="Kelly R.M."/>
        </authorList>
    </citation>
    <scope>NUCLEOTIDE SEQUENCE [LARGE SCALE GENOMIC DNA]</scope>
    <source>
        <strain evidence="2 3">FC6</strain>
    </source>
</reference>
<keyword evidence="1" id="KW-0472">Membrane</keyword>
<organism evidence="2 3">
    <name type="scientific">Stygiolobus azoricus</name>
    <dbReference type="NCBI Taxonomy" id="41675"/>
    <lineage>
        <taxon>Archaea</taxon>
        <taxon>Thermoproteota</taxon>
        <taxon>Thermoprotei</taxon>
        <taxon>Sulfolobales</taxon>
        <taxon>Sulfolobaceae</taxon>
        <taxon>Stygiolobus</taxon>
    </lineage>
</organism>
<dbReference type="GeneID" id="42799153"/>
<dbReference type="Pfam" id="PF07843">
    <property type="entry name" value="DUF1634"/>
    <property type="match status" value="1"/>
</dbReference>
<evidence type="ECO:0000313" key="2">
    <source>
        <dbReference type="EMBL" id="QGR20066.1"/>
    </source>
</evidence>
<keyword evidence="3" id="KW-1185">Reference proteome</keyword>
<sequence length="127" mass="14168">MDFNDIIGYALRIGVILSAIFIILGIIFLFTFQDSNGFSITQIASPNSIVNSSIFMPYEIPSGLSTLSPLDYIYLGLMILIATPVIRVLLGIIQFAIERNKLYTIITIIVFFNLMFAIFILPILIGK</sequence>
<name>A0A650CQF0_9CREN</name>
<gene>
    <name evidence="2" type="ORF">D1868_08745</name>
</gene>
<accession>A0A650CQF0</accession>
<dbReference type="OrthoDB" id="56431at2157"/>